<evidence type="ECO:0000256" key="2">
    <source>
        <dbReference type="ARBA" id="ARBA00023157"/>
    </source>
</evidence>
<evidence type="ECO:0000256" key="6">
    <source>
        <dbReference type="SAM" id="SignalP"/>
    </source>
</evidence>
<dbReference type="PROSITE" id="PS50835">
    <property type="entry name" value="IG_LIKE"/>
    <property type="match status" value="2"/>
</dbReference>
<feature type="domain" description="Ig-like" evidence="7">
    <location>
        <begin position="41"/>
        <end position="106"/>
    </location>
</feature>
<dbReference type="GO" id="GO:0007156">
    <property type="term" value="P:homophilic cell adhesion via plasma membrane adhesion molecules"/>
    <property type="evidence" value="ECO:0007669"/>
    <property type="project" value="TreeGrafter"/>
</dbReference>
<feature type="signal peptide" evidence="6">
    <location>
        <begin position="1"/>
        <end position="18"/>
    </location>
</feature>
<dbReference type="InterPro" id="IPR013098">
    <property type="entry name" value="Ig_I-set"/>
</dbReference>
<dbReference type="STRING" id="77166.N6SRJ7"/>
<protein>
    <recommendedName>
        <fullName evidence="7">Ig-like domain-containing protein</fullName>
    </recommendedName>
</protein>
<dbReference type="OMA" id="VEHEMKF"/>
<dbReference type="AlphaFoldDB" id="N6SRJ7"/>
<feature type="region of interest" description="Disordered" evidence="4">
    <location>
        <begin position="262"/>
        <end position="290"/>
    </location>
</feature>
<dbReference type="SMART" id="SM00408">
    <property type="entry name" value="IGc2"/>
    <property type="match status" value="1"/>
</dbReference>
<keyword evidence="1 6" id="KW-0732">Signal</keyword>
<dbReference type="GO" id="GO:0005886">
    <property type="term" value="C:plasma membrane"/>
    <property type="evidence" value="ECO:0007669"/>
    <property type="project" value="TreeGrafter"/>
</dbReference>
<dbReference type="InterPro" id="IPR013783">
    <property type="entry name" value="Ig-like_fold"/>
</dbReference>
<feature type="non-terminal residue" evidence="8">
    <location>
        <position position="1"/>
    </location>
</feature>
<accession>N6SRJ7</accession>
<feature type="domain" description="Ig-like" evidence="7">
    <location>
        <begin position="118"/>
        <end position="211"/>
    </location>
</feature>
<dbReference type="KEGG" id="dpa:109545697"/>
<evidence type="ECO:0000313" key="11">
    <source>
        <dbReference type="Proteomes" id="UP000019118"/>
    </source>
</evidence>
<dbReference type="InterPro" id="IPR003599">
    <property type="entry name" value="Ig_sub"/>
</dbReference>
<dbReference type="PANTHER" id="PTHR45080">
    <property type="entry name" value="CONTACTIN 5"/>
    <property type="match status" value="1"/>
</dbReference>
<feature type="transmembrane region" description="Helical" evidence="5">
    <location>
        <begin position="233"/>
        <end position="254"/>
    </location>
</feature>
<evidence type="ECO:0000256" key="4">
    <source>
        <dbReference type="SAM" id="MobiDB-lite"/>
    </source>
</evidence>
<dbReference type="Pfam" id="PF13927">
    <property type="entry name" value="Ig_3"/>
    <property type="match status" value="1"/>
</dbReference>
<dbReference type="EMBL" id="KB632046">
    <property type="protein sequence ID" value="ERL88250.1"/>
    <property type="molecule type" value="Genomic_DNA"/>
</dbReference>
<keyword evidence="2" id="KW-1015">Disulfide bond</keyword>
<dbReference type="Proteomes" id="UP000019118">
    <property type="component" value="Unassembled WGS sequence"/>
</dbReference>
<keyword evidence="5" id="KW-1133">Transmembrane helix</keyword>
<evidence type="ECO:0000313" key="8">
    <source>
        <dbReference type="EMBL" id="ENN70239.1"/>
    </source>
</evidence>
<evidence type="ECO:0000313" key="10">
    <source>
        <dbReference type="EnsemblMetazoa" id="XP_019772085.1"/>
    </source>
</evidence>
<reference evidence="10" key="2">
    <citation type="submission" date="2024-08" db="UniProtKB">
        <authorList>
            <consortium name="EnsemblMetazoa"/>
        </authorList>
    </citation>
    <scope>IDENTIFICATION</scope>
</reference>
<name>N6SRJ7_DENPD</name>
<feature type="chain" id="PRO_5010971633" description="Ig-like domain-containing protein" evidence="6">
    <location>
        <begin position="19"/>
        <end position="290"/>
    </location>
</feature>
<dbReference type="HOGENOM" id="CLU_058449_1_1_1"/>
<dbReference type="OrthoDB" id="5970915at2759"/>
<dbReference type="SUPFAM" id="SSF48726">
    <property type="entry name" value="Immunoglobulin"/>
    <property type="match status" value="2"/>
</dbReference>
<feature type="compositionally biased region" description="Basic and acidic residues" evidence="4">
    <location>
        <begin position="276"/>
        <end position="290"/>
    </location>
</feature>
<evidence type="ECO:0000256" key="3">
    <source>
        <dbReference type="ARBA" id="ARBA00023319"/>
    </source>
</evidence>
<reference evidence="11 12" key="1">
    <citation type="journal article" date="2013" name="Genome Biol.">
        <title>Draft genome of the mountain pine beetle, Dendroctonus ponderosae Hopkins, a major forest pest.</title>
        <authorList>
            <person name="Keeling C.I."/>
            <person name="Yuen M.M."/>
            <person name="Liao N.Y."/>
            <person name="Docking T.R."/>
            <person name="Chan S.K."/>
            <person name="Taylor G.A."/>
            <person name="Palmquist D.L."/>
            <person name="Jackman S.D."/>
            <person name="Nguyen A."/>
            <person name="Li M."/>
            <person name="Henderson H."/>
            <person name="Janes J.K."/>
            <person name="Zhao Y."/>
            <person name="Pandoh P."/>
            <person name="Moore R."/>
            <person name="Sperling F.A."/>
            <person name="Huber D.P."/>
            <person name="Birol I."/>
            <person name="Jones S.J."/>
            <person name="Bohlmann J."/>
        </authorList>
    </citation>
    <scope>NUCLEOTIDE SEQUENCE</scope>
</reference>
<dbReference type="InterPro" id="IPR050958">
    <property type="entry name" value="Cell_Adh-Cytoskel_Orgn"/>
</dbReference>
<keyword evidence="5" id="KW-0812">Transmembrane</keyword>
<evidence type="ECO:0000256" key="5">
    <source>
        <dbReference type="SAM" id="Phobius"/>
    </source>
</evidence>
<proteinExistence type="predicted"/>
<evidence type="ECO:0000259" key="7">
    <source>
        <dbReference type="PROSITE" id="PS50835"/>
    </source>
</evidence>
<dbReference type="PANTHER" id="PTHR45080:SF8">
    <property type="entry name" value="IG-LIKE DOMAIN-CONTAINING PROTEIN"/>
    <property type="match status" value="1"/>
</dbReference>
<dbReference type="InterPro" id="IPR036179">
    <property type="entry name" value="Ig-like_dom_sf"/>
</dbReference>
<dbReference type="Gene3D" id="2.60.40.10">
    <property type="entry name" value="Immunoglobulins"/>
    <property type="match status" value="2"/>
</dbReference>
<organism evidence="8">
    <name type="scientific">Dendroctonus ponderosae</name>
    <name type="common">Mountain pine beetle</name>
    <dbReference type="NCBI Taxonomy" id="77166"/>
    <lineage>
        <taxon>Eukaryota</taxon>
        <taxon>Metazoa</taxon>
        <taxon>Ecdysozoa</taxon>
        <taxon>Arthropoda</taxon>
        <taxon>Hexapoda</taxon>
        <taxon>Insecta</taxon>
        <taxon>Pterygota</taxon>
        <taxon>Neoptera</taxon>
        <taxon>Endopterygota</taxon>
        <taxon>Coleoptera</taxon>
        <taxon>Polyphaga</taxon>
        <taxon>Cucujiformia</taxon>
        <taxon>Curculionidae</taxon>
        <taxon>Scolytinae</taxon>
        <taxon>Dendroctonus</taxon>
    </lineage>
</organism>
<evidence type="ECO:0000313" key="9">
    <source>
        <dbReference type="EMBL" id="ERL88250.1"/>
    </source>
</evidence>
<dbReference type="SMART" id="SM00409">
    <property type="entry name" value="IG"/>
    <property type="match status" value="2"/>
</dbReference>
<keyword evidence="3" id="KW-0393">Immunoglobulin domain</keyword>
<dbReference type="Proteomes" id="UP000030742">
    <property type="component" value="Unassembled WGS sequence"/>
</dbReference>
<dbReference type="InterPro" id="IPR003598">
    <property type="entry name" value="Ig_sub2"/>
</dbReference>
<dbReference type="Pfam" id="PF07679">
    <property type="entry name" value="I-set"/>
    <property type="match status" value="1"/>
</dbReference>
<evidence type="ECO:0000256" key="1">
    <source>
        <dbReference type="ARBA" id="ARBA00022729"/>
    </source>
</evidence>
<keyword evidence="11" id="KW-1185">Reference proteome</keyword>
<evidence type="ECO:0000313" key="12">
    <source>
        <dbReference type="Proteomes" id="UP000030742"/>
    </source>
</evidence>
<keyword evidence="5" id="KW-0472">Membrane</keyword>
<dbReference type="EMBL" id="KB741293">
    <property type="protein sequence ID" value="ENN70239.1"/>
    <property type="molecule type" value="Genomic_DNA"/>
</dbReference>
<gene>
    <name evidence="10" type="primary">109545697</name>
    <name evidence="9" type="ORF">D910_05638</name>
    <name evidence="8" type="ORF">YQE_13023</name>
</gene>
<sequence length="290" mass="32455">MQFLSIFAVFFVLNQAWADNVVIETEYKSSSHSAVLFSRKKTFALNCNVTVDGSPSTNAIVEWRKNGVLLSELSNLKGRYKASQSGSQFTLTVDSADYHDTGNWSCGALIDGQLKSTAQIQVASTIDVKIKTDSINVIEEEKLRIECSVLGNPPPVLTWSINSTNYNGSYDDRVQIQDYKDEAGNTIESGVLFIEKANKNDRGLYFCTGTNRFYEGDFVITHSVIRVKDKFAALWPFLGICAEVIILCAIIIIYEKKRNKTELEESDTDQSPDQKNTPDHGKDASLRHRQ</sequence>
<dbReference type="EnsemblMetazoa" id="XM_019916526.1">
    <property type="protein sequence ID" value="XP_019772085.1"/>
    <property type="gene ID" value="LOC109545697"/>
</dbReference>
<dbReference type="InterPro" id="IPR007110">
    <property type="entry name" value="Ig-like_dom"/>
</dbReference>